<proteinExistence type="predicted"/>
<dbReference type="AlphaFoldDB" id="A0A848PCJ8"/>
<keyword evidence="1" id="KW-0472">Membrane</keyword>
<reference evidence="2 3" key="1">
    <citation type="submission" date="2020-04" db="EMBL/GenBank/DDBJ databases">
        <title>Ralstonia insidiosa genome sequencing and assembly.</title>
        <authorList>
            <person name="Martins R.C.R."/>
            <person name="Perdigao-Neto L.V."/>
            <person name="Levin A.S.S."/>
            <person name="Costa S.F."/>
        </authorList>
    </citation>
    <scope>NUCLEOTIDE SEQUENCE [LARGE SCALE GENOMIC DNA]</scope>
    <source>
        <strain evidence="2 3">5047</strain>
    </source>
</reference>
<dbReference type="RefSeq" id="WP_012435653.1">
    <property type="nucleotide sequence ID" value="NZ_CP192492.1"/>
</dbReference>
<comment type="caution">
    <text evidence="2">The sequence shown here is derived from an EMBL/GenBank/DDBJ whole genome shotgun (WGS) entry which is preliminary data.</text>
</comment>
<sequence length="45" mass="4991">MADFFAHLNYVNTAKFWLIAGTGMAILEAARVVLGRFAQRPVGHE</sequence>
<protein>
    <submittedName>
        <fullName evidence="2">Uncharacterized protein</fullName>
    </submittedName>
</protein>
<evidence type="ECO:0000256" key="1">
    <source>
        <dbReference type="SAM" id="Phobius"/>
    </source>
</evidence>
<keyword evidence="1" id="KW-0812">Transmembrane</keyword>
<dbReference type="EMBL" id="JABBZM010000030">
    <property type="protein sequence ID" value="NMV41258.1"/>
    <property type="molecule type" value="Genomic_DNA"/>
</dbReference>
<organism evidence="2 3">
    <name type="scientific">Ralstonia insidiosa</name>
    <dbReference type="NCBI Taxonomy" id="190721"/>
    <lineage>
        <taxon>Bacteria</taxon>
        <taxon>Pseudomonadati</taxon>
        <taxon>Pseudomonadota</taxon>
        <taxon>Betaproteobacteria</taxon>
        <taxon>Burkholderiales</taxon>
        <taxon>Burkholderiaceae</taxon>
        <taxon>Ralstonia</taxon>
    </lineage>
</organism>
<gene>
    <name evidence="2" type="ORF">HGR00_25400</name>
</gene>
<evidence type="ECO:0000313" key="3">
    <source>
        <dbReference type="Proteomes" id="UP000575469"/>
    </source>
</evidence>
<evidence type="ECO:0000313" key="2">
    <source>
        <dbReference type="EMBL" id="NMV41258.1"/>
    </source>
</evidence>
<dbReference type="Proteomes" id="UP000575469">
    <property type="component" value="Unassembled WGS sequence"/>
</dbReference>
<feature type="transmembrane region" description="Helical" evidence="1">
    <location>
        <begin position="16"/>
        <end position="34"/>
    </location>
</feature>
<keyword evidence="1" id="KW-1133">Transmembrane helix</keyword>
<name>A0A848PCJ8_9RALS</name>
<accession>A0A848PCJ8</accession>